<organism evidence="1">
    <name type="scientific">Zooxanthella nutricula</name>
    <dbReference type="NCBI Taxonomy" id="1333877"/>
    <lineage>
        <taxon>Eukaryota</taxon>
        <taxon>Sar</taxon>
        <taxon>Alveolata</taxon>
        <taxon>Dinophyceae</taxon>
        <taxon>Peridiniales</taxon>
        <taxon>Peridiniales incertae sedis</taxon>
        <taxon>Zooxanthella</taxon>
    </lineage>
</organism>
<name>A0A7S2IN10_9DINO</name>
<reference evidence="1" key="1">
    <citation type="submission" date="2021-01" db="EMBL/GenBank/DDBJ databases">
        <authorList>
            <person name="Corre E."/>
            <person name="Pelletier E."/>
            <person name="Niang G."/>
            <person name="Scheremetjew M."/>
            <person name="Finn R."/>
            <person name="Kale V."/>
            <person name="Holt S."/>
            <person name="Cochrane G."/>
            <person name="Meng A."/>
            <person name="Brown T."/>
            <person name="Cohen L."/>
        </authorList>
    </citation>
    <scope>NUCLEOTIDE SEQUENCE</scope>
    <source>
        <strain evidence="1">RCC3387</strain>
    </source>
</reference>
<dbReference type="EMBL" id="HBGW01015656">
    <property type="protein sequence ID" value="CAD9522724.1"/>
    <property type="molecule type" value="Transcribed_RNA"/>
</dbReference>
<gene>
    <name evidence="1" type="ORF">BRAN1462_LOCUS9953</name>
</gene>
<dbReference type="AlphaFoldDB" id="A0A7S2IN10"/>
<accession>A0A7S2IN10</accession>
<proteinExistence type="predicted"/>
<sequence length="270" mass="29176">MLKSSSAPIADVFAAAAAWAEAAEQRNEDIAGAWRQIAKSGVVPFHLVDPRAFAERVVVPGLISNEQALSVFVTIALGNGPARPRNMLDEIRTIVNKGRLTSLEDAGSCAEALFNVREKSNGWDFEFCAKQALLEKALRGVEHVGFVGTVQKLFAGKGRGKIPIREDLKNLVRTKPSLERFVGVWHCPVETLEFARAVAASCNHIHFDRAVEFSKECLHCAEDGQYLQCEPIAAAEVLVRHLQKRAASLPCLPGLLARLAAAKASADAAG</sequence>
<protein>
    <submittedName>
        <fullName evidence="1">Uncharacterized protein</fullName>
    </submittedName>
</protein>
<evidence type="ECO:0000313" key="1">
    <source>
        <dbReference type="EMBL" id="CAD9522724.1"/>
    </source>
</evidence>